<proteinExistence type="predicted"/>
<protein>
    <submittedName>
        <fullName evidence="1">Uncharacterized protein</fullName>
    </submittedName>
</protein>
<name>A0A5N8WV67_9ACTN</name>
<organism evidence="1 2">
    <name type="scientific">Streptomyces acidicola</name>
    <dbReference type="NCBI Taxonomy" id="2596892"/>
    <lineage>
        <taxon>Bacteria</taxon>
        <taxon>Bacillati</taxon>
        <taxon>Actinomycetota</taxon>
        <taxon>Actinomycetes</taxon>
        <taxon>Kitasatosporales</taxon>
        <taxon>Streptomycetaceae</taxon>
        <taxon>Streptomyces</taxon>
    </lineage>
</organism>
<keyword evidence="2" id="KW-1185">Reference proteome</keyword>
<evidence type="ECO:0000313" key="2">
    <source>
        <dbReference type="Proteomes" id="UP000373149"/>
    </source>
</evidence>
<dbReference type="RefSeq" id="WP_152865530.1">
    <property type="nucleotide sequence ID" value="NZ_VMNX01000091.1"/>
</dbReference>
<evidence type="ECO:0000313" key="1">
    <source>
        <dbReference type="EMBL" id="MPY51301.1"/>
    </source>
</evidence>
<sequence>MSRWMGNTQVLAEQAAQYRALAQRGDLPELSRAVMRGACDNGSMTGVGFENMELLRALPDKDRLELAGIWARWYAHVEDDWSAEEFRRDLEYLRTELLMVASGVARGLDGDLLAAERQERLSVLRDQYLIWSTHRIWEVADAELAAGRTPDTAVLAAFRRTSAAANLPGFRRTHAAANGAEPGMRNLLAHFPGPVLNPGEPWADAALKEATAGGEPWQRLLEHAAPATADAPSAKWRRTGSALLDAVGPEEARRAVLRWLELAHLDRTFPLLGHPHLPFDVNARFDPYNSHVLRGLAWMLSLLPPRPDTVHALVGLVETSLDHRSGDAPRSPQVAEAGIVALALLGHRAARTELETLSRWVTHKGTSRRIDKALAVL</sequence>
<gene>
    <name evidence="1" type="ORF">FPZ41_23165</name>
</gene>
<dbReference type="EMBL" id="VMNX01000091">
    <property type="protein sequence ID" value="MPY51301.1"/>
    <property type="molecule type" value="Genomic_DNA"/>
</dbReference>
<reference evidence="1 2" key="1">
    <citation type="submission" date="2019-09" db="EMBL/GenBank/DDBJ databases">
        <authorList>
            <person name="Duangmal K."/>
            <person name="Teo W.F.A."/>
            <person name="Lipun K."/>
        </authorList>
    </citation>
    <scope>NUCLEOTIDE SEQUENCE [LARGE SCALE GENOMIC DNA]</scope>
    <source>
        <strain evidence="1 2">K1PN6</strain>
    </source>
</reference>
<accession>A0A5N8WV67</accession>
<dbReference type="Proteomes" id="UP000373149">
    <property type="component" value="Unassembled WGS sequence"/>
</dbReference>
<dbReference type="AlphaFoldDB" id="A0A5N8WV67"/>
<comment type="caution">
    <text evidence="1">The sequence shown here is derived from an EMBL/GenBank/DDBJ whole genome shotgun (WGS) entry which is preliminary data.</text>
</comment>